<feature type="transmembrane region" description="Helical" evidence="1">
    <location>
        <begin position="105"/>
        <end position="124"/>
    </location>
</feature>
<feature type="transmembrane region" description="Helical" evidence="1">
    <location>
        <begin position="136"/>
        <end position="155"/>
    </location>
</feature>
<dbReference type="EMBL" id="JH159154">
    <property type="protein sequence ID" value="EGZ18262.1"/>
    <property type="molecule type" value="Genomic_DNA"/>
</dbReference>
<evidence type="ECO:0000313" key="2">
    <source>
        <dbReference type="EMBL" id="EGZ18262.1"/>
    </source>
</evidence>
<keyword evidence="1" id="KW-1133">Transmembrane helix</keyword>
<keyword evidence="1" id="KW-0472">Membrane</keyword>
<dbReference type="RefSeq" id="XP_009527320.1">
    <property type="nucleotide sequence ID" value="XM_009529025.1"/>
</dbReference>
<protein>
    <submittedName>
        <fullName evidence="2">Uncharacterized protein</fullName>
    </submittedName>
</protein>
<evidence type="ECO:0000256" key="1">
    <source>
        <dbReference type="SAM" id="Phobius"/>
    </source>
</evidence>
<sequence length="610" mass="67960">MLASSYAPDVLAGPSYASHTAPSSWRWRAVATKLKHAWLTTQISHRGKYSIERLVALDEYVRSASWARVIFVCLTTPLPVIALVLSQELVPLQDPAEGWRVNYGIWIRAGVVAGVVAHTILGQLQHLVDDVAMSRRQLAVILAVMALGYPAASIVVADKVFFPIPFMSITMTPPYILLLGCLFYFVVGGRIVRQILRHQGQILRFAVLIAAQVLMLLVYPAHQALFQAVADSGLEILVIALLPILKIILKNIVSLSFYRMQDLMPEGVIFTVDFFNAFYTATSMQNASSTTTVIVIMAVDLFNTVLAMDSLHQGVVNIIALLQKAGALQNNDPRRFDLVHTACLLCRDSNEFETQNCAGIQLRSCLAYRLSGAGEDLLERLAKYPGYQPHTRSSISYVSGRISTSKETAKITKKRRWHCGSRRSATIQPIQVTTASNKRSSFGTKPNGFTAGPFRRSELRQALEILFTSECLVLSEYLESFVPLLYANFIMVMVHLPSARYHMEMTGITSDNVDGKVQAVFACALLEFISFLVMVLVVQRRCGIKILHHLAFVLETHALLIQDKLMTWTLLTLTSRVVHFGSYEYTMLSRLTYFLCASTGADFTFAFAWV</sequence>
<feature type="non-terminal residue" evidence="2">
    <location>
        <position position="610"/>
    </location>
</feature>
<feature type="transmembrane region" description="Helical" evidence="1">
    <location>
        <begin position="205"/>
        <end position="222"/>
    </location>
</feature>
<dbReference type="Proteomes" id="UP000002640">
    <property type="component" value="Unassembled WGS sequence"/>
</dbReference>
<gene>
    <name evidence="2" type="ORF">PHYSODRAFT_498617</name>
</gene>
<accession>G4ZJP2</accession>
<proteinExistence type="predicted"/>
<dbReference type="GeneID" id="20657585"/>
<feature type="transmembrane region" description="Helical" evidence="1">
    <location>
        <begin position="519"/>
        <end position="538"/>
    </location>
</feature>
<name>G4ZJP2_PHYSP</name>
<organism evidence="2 3">
    <name type="scientific">Phytophthora sojae (strain P6497)</name>
    <name type="common">Soybean stem and root rot agent</name>
    <name type="synonym">Phytophthora megasperma f. sp. glycines</name>
    <dbReference type="NCBI Taxonomy" id="1094619"/>
    <lineage>
        <taxon>Eukaryota</taxon>
        <taxon>Sar</taxon>
        <taxon>Stramenopiles</taxon>
        <taxon>Oomycota</taxon>
        <taxon>Peronosporomycetes</taxon>
        <taxon>Peronosporales</taxon>
        <taxon>Peronosporaceae</taxon>
        <taxon>Phytophthora</taxon>
    </lineage>
</organism>
<keyword evidence="1" id="KW-0812">Transmembrane</keyword>
<feature type="transmembrane region" description="Helical" evidence="1">
    <location>
        <begin position="175"/>
        <end position="193"/>
    </location>
</feature>
<feature type="transmembrane region" description="Helical" evidence="1">
    <location>
        <begin position="228"/>
        <end position="249"/>
    </location>
</feature>
<dbReference type="KEGG" id="psoj:PHYSODRAFT_498617"/>
<dbReference type="AlphaFoldDB" id="G4ZJP2"/>
<feature type="transmembrane region" description="Helical" evidence="1">
    <location>
        <begin position="481"/>
        <end position="499"/>
    </location>
</feature>
<dbReference type="OMA" id="IMVMVHL"/>
<keyword evidence="3" id="KW-1185">Reference proteome</keyword>
<feature type="transmembrane region" description="Helical" evidence="1">
    <location>
        <begin position="66"/>
        <end position="85"/>
    </location>
</feature>
<reference evidence="2 3" key="1">
    <citation type="journal article" date="2006" name="Science">
        <title>Phytophthora genome sequences uncover evolutionary origins and mechanisms of pathogenesis.</title>
        <authorList>
            <person name="Tyler B.M."/>
            <person name="Tripathy S."/>
            <person name="Zhang X."/>
            <person name="Dehal P."/>
            <person name="Jiang R.H."/>
            <person name="Aerts A."/>
            <person name="Arredondo F.D."/>
            <person name="Baxter L."/>
            <person name="Bensasson D."/>
            <person name="Beynon J.L."/>
            <person name="Chapman J."/>
            <person name="Damasceno C.M."/>
            <person name="Dorrance A.E."/>
            <person name="Dou D."/>
            <person name="Dickerman A.W."/>
            <person name="Dubchak I.L."/>
            <person name="Garbelotto M."/>
            <person name="Gijzen M."/>
            <person name="Gordon S.G."/>
            <person name="Govers F."/>
            <person name="Grunwald N.J."/>
            <person name="Huang W."/>
            <person name="Ivors K.L."/>
            <person name="Jones R.W."/>
            <person name="Kamoun S."/>
            <person name="Krampis K."/>
            <person name="Lamour K.H."/>
            <person name="Lee M.K."/>
            <person name="McDonald W.H."/>
            <person name="Medina M."/>
            <person name="Meijer H.J."/>
            <person name="Nordberg E.K."/>
            <person name="Maclean D.J."/>
            <person name="Ospina-Giraldo M.D."/>
            <person name="Morris P.F."/>
            <person name="Phuntumart V."/>
            <person name="Putnam N.H."/>
            <person name="Rash S."/>
            <person name="Rose J.K."/>
            <person name="Sakihama Y."/>
            <person name="Salamov A.A."/>
            <person name="Savidor A."/>
            <person name="Scheuring C.F."/>
            <person name="Smith B.M."/>
            <person name="Sobral B.W."/>
            <person name="Terry A."/>
            <person name="Torto-Alalibo T.A."/>
            <person name="Win J."/>
            <person name="Xu Z."/>
            <person name="Zhang H."/>
            <person name="Grigoriev I.V."/>
            <person name="Rokhsar D.S."/>
            <person name="Boore J.L."/>
        </authorList>
    </citation>
    <scope>NUCLEOTIDE SEQUENCE [LARGE SCALE GENOMIC DNA]</scope>
    <source>
        <strain evidence="2 3">P6497</strain>
    </source>
</reference>
<evidence type="ECO:0000313" key="3">
    <source>
        <dbReference type="Proteomes" id="UP000002640"/>
    </source>
</evidence>
<dbReference type="InParanoid" id="G4ZJP2"/>